<accession>A0AAN7PSX6</accession>
<dbReference type="Pfam" id="PF01535">
    <property type="entry name" value="PPR"/>
    <property type="match status" value="5"/>
</dbReference>
<dbReference type="Gene3D" id="1.25.40.10">
    <property type="entry name" value="Tetratricopeptide repeat domain"/>
    <property type="match status" value="5"/>
</dbReference>
<dbReference type="EMBL" id="JAXIOK010000016">
    <property type="protein sequence ID" value="KAK4753259.1"/>
    <property type="molecule type" value="Genomic_DNA"/>
</dbReference>
<gene>
    <name evidence="5" type="ORF">SAY87_022057</name>
</gene>
<dbReference type="InterPro" id="IPR046848">
    <property type="entry name" value="E_motif"/>
</dbReference>
<dbReference type="InterPro" id="IPR046849">
    <property type="entry name" value="E2_motif"/>
</dbReference>
<dbReference type="GO" id="GO:0008270">
    <property type="term" value="F:zinc ion binding"/>
    <property type="evidence" value="ECO:0007669"/>
    <property type="project" value="InterPro"/>
</dbReference>
<reference evidence="5 6" key="1">
    <citation type="journal article" date="2023" name="Hortic Res">
        <title>Pangenome of water caltrop reveals structural variations and asymmetric subgenome divergence after allopolyploidization.</title>
        <authorList>
            <person name="Zhang X."/>
            <person name="Chen Y."/>
            <person name="Wang L."/>
            <person name="Yuan Y."/>
            <person name="Fang M."/>
            <person name="Shi L."/>
            <person name="Lu R."/>
            <person name="Comes H.P."/>
            <person name="Ma Y."/>
            <person name="Chen Y."/>
            <person name="Huang G."/>
            <person name="Zhou Y."/>
            <person name="Zheng Z."/>
            <person name="Qiu Y."/>
        </authorList>
    </citation>
    <scope>NUCLEOTIDE SEQUENCE [LARGE SCALE GENOMIC DNA]</scope>
    <source>
        <tissue evidence="5">Roots</tissue>
    </source>
</reference>
<dbReference type="PANTHER" id="PTHR47926:SF347">
    <property type="entry name" value="PENTATRICOPEPTIDE REPEAT-CONTAINING PROTEIN"/>
    <property type="match status" value="1"/>
</dbReference>
<dbReference type="InterPro" id="IPR032867">
    <property type="entry name" value="DYW_dom"/>
</dbReference>
<organism evidence="5 6">
    <name type="scientific">Trapa incisa</name>
    <dbReference type="NCBI Taxonomy" id="236973"/>
    <lineage>
        <taxon>Eukaryota</taxon>
        <taxon>Viridiplantae</taxon>
        <taxon>Streptophyta</taxon>
        <taxon>Embryophyta</taxon>
        <taxon>Tracheophyta</taxon>
        <taxon>Spermatophyta</taxon>
        <taxon>Magnoliopsida</taxon>
        <taxon>eudicotyledons</taxon>
        <taxon>Gunneridae</taxon>
        <taxon>Pentapetalae</taxon>
        <taxon>rosids</taxon>
        <taxon>malvids</taxon>
        <taxon>Myrtales</taxon>
        <taxon>Lythraceae</taxon>
        <taxon>Trapa</taxon>
    </lineage>
</organism>
<evidence type="ECO:0000256" key="3">
    <source>
        <dbReference type="PROSITE-ProRule" id="PRU00708"/>
    </source>
</evidence>
<dbReference type="PANTHER" id="PTHR47926">
    <property type="entry name" value="PENTATRICOPEPTIDE REPEAT-CONTAINING PROTEIN"/>
    <property type="match status" value="1"/>
</dbReference>
<dbReference type="AlphaFoldDB" id="A0AAN7PSX6"/>
<dbReference type="Pfam" id="PF14432">
    <property type="entry name" value="DYW_deaminase"/>
    <property type="match status" value="1"/>
</dbReference>
<sequence>MVRVSTALLNEVTAIGLTKNVSETLVAHLSKRPLRGPDKTGRLVGGEAIGASFPIKDGLQWTPEQFHARAIKNFSIQSPTTANYTLTLYVKSQKLLDAHRLFDEIPHRDVRTWTTLLSGFCCAGSSSNIVLDLFRSMQVEGVTPNDFTLSTVLKSCACLTSLKLGKEVHGWILRNGVDADSVLENSILDMYVKCKELDSARILFDSMEEKSTVAWNVMIKGYVNDGDMESSMNLFQTLPFKDVGSWNTLIHGLMRNGRARTALELLYEKKLGPIFNEFTFSIVLCLAAALNLLDLGRQIHSRVIRFGSDTNEFIRTSLIDMYSKCGKVEIASSILGKIPVGCEMVPNYKMSPGELSRQTVSFSSLISGYVHVGDHESAFRTFRAMIYSQAMVNEYIVTSILSACASTGVLGLGLQVHAYIQKVGHKMDVPLRSSLVFMYAECGNLEDAKLIFEVEKSSCVGLWTSMISGLATNGRGREAIDLFECMLNEGVIPNEITFVSVLSACSHSGLLEEGGKYFKIMKEVYGIKPRIEHFTCMVDLYGRRGQLDEIKQFIYQNGISNLASVWKSFLFSCRLHRNVELGNWVHEKLLKLIPDDPEPYVLSSNLCANDGRWEEAATIRSQMRKRGLRKLPGQSWIQLKNVVHTFIMGDDSHPKSLEIHAFLDDLIGRLKEIGYSPDAKLVMHDVEQEEGEKFVGFHSEKIAIAYGLMNTGSRMPVRVMKNLRICTDCHNFIKSASQHFGREIIVRDIHRFHHFRDGKCSCGDWW</sequence>
<dbReference type="NCBIfam" id="TIGR00756">
    <property type="entry name" value="PPR"/>
    <property type="match status" value="3"/>
</dbReference>
<feature type="repeat" description="PPR" evidence="3">
    <location>
        <begin position="459"/>
        <end position="493"/>
    </location>
</feature>
<evidence type="ECO:0000256" key="2">
    <source>
        <dbReference type="ARBA" id="ARBA00022737"/>
    </source>
</evidence>
<dbReference type="Pfam" id="PF20431">
    <property type="entry name" value="E_motif"/>
    <property type="match status" value="1"/>
</dbReference>
<comment type="caution">
    <text evidence="5">The sequence shown here is derived from an EMBL/GenBank/DDBJ whole genome shotgun (WGS) entry which is preliminary data.</text>
</comment>
<evidence type="ECO:0000256" key="1">
    <source>
        <dbReference type="ARBA" id="ARBA00006643"/>
    </source>
</evidence>
<dbReference type="PROSITE" id="PS51375">
    <property type="entry name" value="PPR"/>
    <property type="match status" value="3"/>
</dbReference>
<evidence type="ECO:0000313" key="6">
    <source>
        <dbReference type="Proteomes" id="UP001345219"/>
    </source>
</evidence>
<dbReference type="Pfam" id="PF20430">
    <property type="entry name" value="Eplus_motif"/>
    <property type="match status" value="1"/>
</dbReference>
<feature type="repeat" description="PPR" evidence="3">
    <location>
        <begin position="109"/>
        <end position="144"/>
    </location>
</feature>
<feature type="domain" description="DYW" evidence="4">
    <location>
        <begin position="674"/>
        <end position="766"/>
    </location>
</feature>
<dbReference type="FunFam" id="1.25.40.10:FF:000305">
    <property type="entry name" value="Pentatricopeptide repeat-containing protein mitochondrial"/>
    <property type="match status" value="1"/>
</dbReference>
<dbReference type="InterPro" id="IPR002885">
    <property type="entry name" value="PPR_rpt"/>
</dbReference>
<dbReference type="InterPro" id="IPR011990">
    <property type="entry name" value="TPR-like_helical_dom_sf"/>
</dbReference>
<name>A0AAN7PSX6_9MYRT</name>
<feature type="repeat" description="PPR" evidence="3">
    <location>
        <begin position="211"/>
        <end position="245"/>
    </location>
</feature>
<keyword evidence="2" id="KW-0677">Repeat</keyword>
<comment type="similarity">
    <text evidence="1">Belongs to the PPR family. PCMP-H subfamily.</text>
</comment>
<evidence type="ECO:0000313" key="5">
    <source>
        <dbReference type="EMBL" id="KAK4753259.1"/>
    </source>
</evidence>
<protein>
    <recommendedName>
        <fullName evidence="4">DYW domain-containing protein</fullName>
    </recommendedName>
</protein>
<dbReference type="GO" id="GO:0009451">
    <property type="term" value="P:RNA modification"/>
    <property type="evidence" value="ECO:0007669"/>
    <property type="project" value="InterPro"/>
</dbReference>
<dbReference type="Pfam" id="PF13041">
    <property type="entry name" value="PPR_2"/>
    <property type="match status" value="2"/>
</dbReference>
<evidence type="ECO:0000259" key="4">
    <source>
        <dbReference type="Pfam" id="PF14432"/>
    </source>
</evidence>
<proteinExistence type="inferred from homology"/>
<keyword evidence="6" id="KW-1185">Reference proteome</keyword>
<dbReference type="InterPro" id="IPR046960">
    <property type="entry name" value="PPR_At4g14850-like_plant"/>
</dbReference>
<dbReference type="Proteomes" id="UP001345219">
    <property type="component" value="Chromosome 16"/>
</dbReference>
<dbReference type="GO" id="GO:0003723">
    <property type="term" value="F:RNA binding"/>
    <property type="evidence" value="ECO:0007669"/>
    <property type="project" value="InterPro"/>
</dbReference>